<dbReference type="PROSITE" id="PS51831">
    <property type="entry name" value="HD"/>
    <property type="match status" value="1"/>
</dbReference>
<name>A0A4U0F9S0_9BACL</name>
<dbReference type="SMART" id="SM00471">
    <property type="entry name" value="HDc"/>
    <property type="match status" value="1"/>
</dbReference>
<dbReference type="InterPro" id="IPR003607">
    <property type="entry name" value="HD/PDEase_dom"/>
</dbReference>
<dbReference type="NCBIfam" id="TIGR00277">
    <property type="entry name" value="HDIG"/>
    <property type="match status" value="1"/>
</dbReference>
<dbReference type="PANTHER" id="PTHR43155:SF2">
    <property type="entry name" value="CYCLIC DI-GMP PHOSPHODIESTERASE PA4108"/>
    <property type="match status" value="1"/>
</dbReference>
<accession>A0A4U0F9S0</accession>
<dbReference type="PROSITE" id="PS51832">
    <property type="entry name" value="HD_GYP"/>
    <property type="match status" value="1"/>
</dbReference>
<dbReference type="OrthoDB" id="9759601at2"/>
<dbReference type="CDD" id="cd00077">
    <property type="entry name" value="HDc"/>
    <property type="match status" value="1"/>
</dbReference>
<evidence type="ECO:0000313" key="3">
    <source>
        <dbReference type="EMBL" id="TJY41506.1"/>
    </source>
</evidence>
<feature type="domain" description="HD" evidence="1">
    <location>
        <begin position="131"/>
        <end position="253"/>
    </location>
</feature>
<feature type="domain" description="HD-GYP" evidence="2">
    <location>
        <begin position="109"/>
        <end position="304"/>
    </location>
</feature>
<evidence type="ECO:0000259" key="2">
    <source>
        <dbReference type="PROSITE" id="PS51832"/>
    </source>
</evidence>
<comment type="caution">
    <text evidence="3">The sequence shown here is derived from an EMBL/GenBank/DDBJ whole genome shotgun (WGS) entry which is preliminary data.</text>
</comment>
<evidence type="ECO:0000259" key="1">
    <source>
        <dbReference type="PROSITE" id="PS51831"/>
    </source>
</evidence>
<gene>
    <name evidence="3" type="ORF">E5161_13995</name>
</gene>
<sequence length="346" mass="39307">MRVHITDLQAGDCLLHDVFNEHGMHVLSKGTVLSDKELTHLALHRVEYADILSRPGLQAHPNPPTILNSQLTSHFQDAVSGFIDVFEKALLEGRVYEDDMQGSFQPLVDSFKTAHDVVSMLLLLNSQDDYTYQHSVQVGMLSYYIAKWMGWDEKQTWLAGQAGFLHDIGKCRIPDEILNKPGKLSDEEYKEIQKHTLYGYEILKNSSMDEALALAAYHHHERMDGQGYPQALKADQIHPLAKIVSVADIYSAMISTRVYQEKRDLLNVLRELHRLSFHELDPEVTQTFISHMVPNFIGKQAALSDGRIGTIVFINPSDVLSPLVQCGDSFIDLSRERKHEIVRIFM</sequence>
<keyword evidence="4" id="KW-1185">Reference proteome</keyword>
<proteinExistence type="predicted"/>
<evidence type="ECO:0000313" key="4">
    <source>
        <dbReference type="Proteomes" id="UP000309673"/>
    </source>
</evidence>
<protein>
    <submittedName>
        <fullName evidence="3">HD-GYP domain-containing protein</fullName>
    </submittedName>
</protein>
<dbReference type="Proteomes" id="UP000309673">
    <property type="component" value="Unassembled WGS sequence"/>
</dbReference>
<dbReference type="RefSeq" id="WP_136778426.1">
    <property type="nucleotide sequence ID" value="NZ_SUPK01000006.1"/>
</dbReference>
<dbReference type="InterPro" id="IPR037522">
    <property type="entry name" value="HD_GYP_dom"/>
</dbReference>
<reference evidence="3 4" key="1">
    <citation type="submission" date="2019-04" db="EMBL/GenBank/DDBJ databases">
        <title>Cohnella sp. nov., isolated from soil.</title>
        <authorList>
            <person name="Kim W."/>
        </authorList>
    </citation>
    <scope>NUCLEOTIDE SEQUENCE [LARGE SCALE GENOMIC DNA]</scope>
    <source>
        <strain evidence="3 4">CAU 1483</strain>
    </source>
</reference>
<organism evidence="3 4">
    <name type="scientific">Cohnella pontilimi</name>
    <dbReference type="NCBI Taxonomy" id="2564100"/>
    <lineage>
        <taxon>Bacteria</taxon>
        <taxon>Bacillati</taxon>
        <taxon>Bacillota</taxon>
        <taxon>Bacilli</taxon>
        <taxon>Bacillales</taxon>
        <taxon>Paenibacillaceae</taxon>
        <taxon>Cohnella</taxon>
    </lineage>
</organism>
<dbReference type="InterPro" id="IPR006675">
    <property type="entry name" value="HDIG_dom"/>
</dbReference>
<dbReference type="Gene3D" id="1.10.3210.10">
    <property type="entry name" value="Hypothetical protein af1432"/>
    <property type="match status" value="1"/>
</dbReference>
<dbReference type="InterPro" id="IPR006674">
    <property type="entry name" value="HD_domain"/>
</dbReference>
<dbReference type="Pfam" id="PF13487">
    <property type="entry name" value="HD_5"/>
    <property type="match status" value="1"/>
</dbReference>
<dbReference type="AlphaFoldDB" id="A0A4U0F9S0"/>
<dbReference type="PANTHER" id="PTHR43155">
    <property type="entry name" value="CYCLIC DI-GMP PHOSPHODIESTERASE PA4108-RELATED"/>
    <property type="match status" value="1"/>
</dbReference>
<dbReference type="EMBL" id="SUPK01000006">
    <property type="protein sequence ID" value="TJY41506.1"/>
    <property type="molecule type" value="Genomic_DNA"/>
</dbReference>
<dbReference type="SUPFAM" id="SSF109604">
    <property type="entry name" value="HD-domain/PDEase-like"/>
    <property type="match status" value="1"/>
</dbReference>